<feature type="transmembrane region" description="Helical" evidence="8">
    <location>
        <begin position="49"/>
        <end position="71"/>
    </location>
</feature>
<accession>A0ABU5CK98</accession>
<sequence>MLQANKQENIGDNQVLKMIQRGIAVGFPIMIGYLPIAIAYGVLAKQAGLTLVELTMMSVFVFAGASQFMALT</sequence>
<dbReference type="Proteomes" id="UP001228376">
    <property type="component" value="Unassembled WGS sequence"/>
</dbReference>
<dbReference type="PANTHER" id="PTHR34979:SF1">
    <property type="entry name" value="INNER MEMBRANE PROTEIN YGAZ"/>
    <property type="match status" value="1"/>
</dbReference>
<keyword evidence="6 8" id="KW-1133">Transmembrane helix</keyword>
<dbReference type="InterPro" id="IPR011606">
    <property type="entry name" value="Brnchd-chn_aa_trnsp_permease"/>
</dbReference>
<evidence type="ECO:0000256" key="2">
    <source>
        <dbReference type="ARBA" id="ARBA00010735"/>
    </source>
</evidence>
<comment type="similarity">
    <text evidence="2">Belongs to the AzlC family.</text>
</comment>
<reference evidence="9 10" key="1">
    <citation type="submission" date="2023-10" db="EMBL/GenBank/DDBJ databases">
        <title>179-bfca-hs.</title>
        <authorList>
            <person name="Miliotis G."/>
            <person name="Sengupta P."/>
            <person name="Hameed A."/>
            <person name="Chuvochina M."/>
            <person name="Mcdonagh F."/>
            <person name="Simpson A.C."/>
            <person name="Singh N.K."/>
            <person name="Rekha P.D."/>
            <person name="Raman K."/>
            <person name="Hugenholtz P."/>
            <person name="Venkateswaran K."/>
        </authorList>
    </citation>
    <scope>NUCLEOTIDE SEQUENCE [LARGE SCALE GENOMIC DNA]</scope>
    <source>
        <strain evidence="9 10">179-BFC-A-HS</strain>
    </source>
</reference>
<dbReference type="PANTHER" id="PTHR34979">
    <property type="entry name" value="INNER MEMBRANE PROTEIN YGAZ"/>
    <property type="match status" value="1"/>
</dbReference>
<gene>
    <name evidence="9" type="ORF">P5G51_013505</name>
</gene>
<evidence type="ECO:0000256" key="5">
    <source>
        <dbReference type="ARBA" id="ARBA00022692"/>
    </source>
</evidence>
<evidence type="ECO:0000313" key="9">
    <source>
        <dbReference type="EMBL" id="MDY0406272.1"/>
    </source>
</evidence>
<protein>
    <submittedName>
        <fullName evidence="9">AzlC family ABC transporter permease</fullName>
    </submittedName>
</protein>
<dbReference type="Pfam" id="PF03591">
    <property type="entry name" value="AzlC"/>
    <property type="match status" value="1"/>
</dbReference>
<comment type="caution">
    <text evidence="9">The sequence shown here is derived from an EMBL/GenBank/DDBJ whole genome shotgun (WGS) entry which is preliminary data.</text>
</comment>
<evidence type="ECO:0000256" key="4">
    <source>
        <dbReference type="ARBA" id="ARBA00022475"/>
    </source>
</evidence>
<evidence type="ECO:0000256" key="8">
    <source>
        <dbReference type="SAM" id="Phobius"/>
    </source>
</evidence>
<keyword evidence="5 8" id="KW-0812">Transmembrane</keyword>
<keyword evidence="3" id="KW-0813">Transport</keyword>
<feature type="transmembrane region" description="Helical" evidence="8">
    <location>
        <begin position="21"/>
        <end position="43"/>
    </location>
</feature>
<keyword evidence="10" id="KW-1185">Reference proteome</keyword>
<proteinExistence type="inferred from homology"/>
<evidence type="ECO:0000313" key="10">
    <source>
        <dbReference type="Proteomes" id="UP001228376"/>
    </source>
</evidence>
<dbReference type="EMBL" id="JAROCA020000001">
    <property type="protein sequence ID" value="MDY0406272.1"/>
    <property type="molecule type" value="Genomic_DNA"/>
</dbReference>
<evidence type="ECO:0000256" key="3">
    <source>
        <dbReference type="ARBA" id="ARBA00022448"/>
    </source>
</evidence>
<evidence type="ECO:0000256" key="6">
    <source>
        <dbReference type="ARBA" id="ARBA00022989"/>
    </source>
</evidence>
<evidence type="ECO:0000256" key="1">
    <source>
        <dbReference type="ARBA" id="ARBA00004651"/>
    </source>
</evidence>
<comment type="subcellular location">
    <subcellularLocation>
        <location evidence="1">Cell membrane</location>
        <topology evidence="1">Multi-pass membrane protein</topology>
    </subcellularLocation>
</comment>
<keyword evidence="7 8" id="KW-0472">Membrane</keyword>
<name>A0ABU5CK98_9BACI</name>
<organism evidence="9 10">
    <name type="scientific">Tigheibacillus jepli</name>
    <dbReference type="NCBI Taxonomy" id="3035914"/>
    <lineage>
        <taxon>Bacteria</taxon>
        <taxon>Bacillati</taxon>
        <taxon>Bacillota</taxon>
        <taxon>Bacilli</taxon>
        <taxon>Bacillales</taxon>
        <taxon>Bacillaceae</taxon>
        <taxon>Tigheibacillus</taxon>
    </lineage>
</organism>
<keyword evidence="4" id="KW-1003">Cell membrane</keyword>
<evidence type="ECO:0000256" key="7">
    <source>
        <dbReference type="ARBA" id="ARBA00023136"/>
    </source>
</evidence>